<comment type="caution">
    <text evidence="3">The sequence shown here is derived from an EMBL/GenBank/DDBJ whole genome shotgun (WGS) entry which is preliminary data.</text>
</comment>
<dbReference type="InterPro" id="IPR035474">
    <property type="entry name" value="SIS_Kpsf"/>
</dbReference>
<dbReference type="GO" id="GO:1901135">
    <property type="term" value="P:carbohydrate derivative metabolic process"/>
    <property type="evidence" value="ECO:0007669"/>
    <property type="project" value="InterPro"/>
</dbReference>
<dbReference type="InterPro" id="IPR001347">
    <property type="entry name" value="SIS_dom"/>
</dbReference>
<name>A0A9W9XMW5_9EURO</name>
<feature type="region of interest" description="Disordered" evidence="1">
    <location>
        <begin position="231"/>
        <end position="279"/>
    </location>
</feature>
<reference evidence="3" key="1">
    <citation type="submission" date="2022-12" db="EMBL/GenBank/DDBJ databases">
        <authorList>
            <person name="Petersen C."/>
        </authorList>
    </citation>
    <scope>NUCLEOTIDE SEQUENCE</scope>
    <source>
        <strain evidence="3">IBT 30728</strain>
    </source>
</reference>
<organism evidence="3 4">
    <name type="scientific">Penicillium diatomitis</name>
    <dbReference type="NCBI Taxonomy" id="2819901"/>
    <lineage>
        <taxon>Eukaryota</taxon>
        <taxon>Fungi</taxon>
        <taxon>Dikarya</taxon>
        <taxon>Ascomycota</taxon>
        <taxon>Pezizomycotina</taxon>
        <taxon>Eurotiomycetes</taxon>
        <taxon>Eurotiomycetidae</taxon>
        <taxon>Eurotiales</taxon>
        <taxon>Aspergillaceae</taxon>
        <taxon>Penicillium</taxon>
    </lineage>
</organism>
<dbReference type="InterPro" id="IPR046348">
    <property type="entry name" value="SIS_dom_sf"/>
</dbReference>
<dbReference type="AlphaFoldDB" id="A0A9W9XMW5"/>
<dbReference type="Pfam" id="PF01380">
    <property type="entry name" value="SIS"/>
    <property type="match status" value="1"/>
</dbReference>
<keyword evidence="3" id="KW-0413">Isomerase</keyword>
<protein>
    <submittedName>
        <fullName evidence="3">Arabinose 5-phosphate isomerase KdsD</fullName>
    </submittedName>
</protein>
<evidence type="ECO:0000313" key="3">
    <source>
        <dbReference type="EMBL" id="KAJ5495897.1"/>
    </source>
</evidence>
<evidence type="ECO:0000259" key="2">
    <source>
        <dbReference type="PROSITE" id="PS51464"/>
    </source>
</evidence>
<dbReference type="Gene3D" id="3.40.50.10490">
    <property type="entry name" value="Glucose-6-phosphate isomerase like protein, domain 1"/>
    <property type="match status" value="1"/>
</dbReference>
<accession>A0A9W9XMW5</accession>
<feature type="domain" description="SIS" evidence="2">
    <location>
        <begin position="49"/>
        <end position="200"/>
    </location>
</feature>
<dbReference type="GO" id="GO:0097367">
    <property type="term" value="F:carbohydrate derivative binding"/>
    <property type="evidence" value="ECO:0007669"/>
    <property type="project" value="InterPro"/>
</dbReference>
<dbReference type="PROSITE" id="PS51464">
    <property type="entry name" value="SIS"/>
    <property type="match status" value="1"/>
</dbReference>
<dbReference type="CDD" id="cd05014">
    <property type="entry name" value="SIS_Kpsf"/>
    <property type="match status" value="1"/>
</dbReference>
<dbReference type="EMBL" id="JAPWDQ010000001">
    <property type="protein sequence ID" value="KAJ5495897.1"/>
    <property type="molecule type" value="Genomic_DNA"/>
</dbReference>
<gene>
    <name evidence="3" type="ORF">N7539_001013</name>
</gene>
<dbReference type="GO" id="GO:0016853">
    <property type="term" value="F:isomerase activity"/>
    <property type="evidence" value="ECO:0007669"/>
    <property type="project" value="UniProtKB-KW"/>
</dbReference>
<evidence type="ECO:0000313" key="4">
    <source>
        <dbReference type="Proteomes" id="UP001148312"/>
    </source>
</evidence>
<dbReference type="SUPFAM" id="SSF53697">
    <property type="entry name" value="SIS domain"/>
    <property type="match status" value="1"/>
</dbReference>
<dbReference type="GeneID" id="81620866"/>
<evidence type="ECO:0000256" key="1">
    <source>
        <dbReference type="SAM" id="MobiDB-lite"/>
    </source>
</evidence>
<keyword evidence="4" id="KW-1185">Reference proteome</keyword>
<reference evidence="3" key="2">
    <citation type="journal article" date="2023" name="IMA Fungus">
        <title>Comparative genomic study of the Penicillium genus elucidates a diverse pangenome and 15 lateral gene transfer events.</title>
        <authorList>
            <person name="Petersen C."/>
            <person name="Sorensen T."/>
            <person name="Nielsen M.R."/>
            <person name="Sondergaard T.E."/>
            <person name="Sorensen J.L."/>
            <person name="Fitzpatrick D.A."/>
            <person name="Frisvad J.C."/>
            <person name="Nielsen K.L."/>
        </authorList>
    </citation>
    <scope>NUCLEOTIDE SEQUENCE</scope>
    <source>
        <strain evidence="3">IBT 30728</strain>
    </source>
</reference>
<feature type="compositionally biased region" description="Low complexity" evidence="1">
    <location>
        <begin position="231"/>
        <end position="265"/>
    </location>
</feature>
<dbReference type="Proteomes" id="UP001148312">
    <property type="component" value="Unassembled WGS sequence"/>
</dbReference>
<sequence length="438" mass="46025">MALKAEATSSIGTALHVMATERAALQHLETLYQTDARAQQDLARAVDLIAQTIRHGGKLVVCGVGKSGKIARKIEATMNSLGIYCTYLHPTEALHGDLGMIRPNDTMLLISFSGRSPELLCLLPYIPTTVPIIALSSHTNPDACPLLSLHGPLGTGILLSAPIHEREEVSLGLSAPTSSTTVALCLGDALAIAIGRKLHTQPGRGPAEVFRGYHPGGAIGAAAGITVGTGSAATTPATPSTAPSTSSGVSSSSACDSPSSSISMPWEELSNGSPIPPLTLQSPPERTLLAQESYVPIDLIPTALPPYTQLHPSKKLRILDLLLTAIQHPTAKSWVFLSKDELIPPRRIRALLSKTPNVDQHVSDVVVTADSSPQGQPLAVPRANWFVVAESTPLTELQRLVSTSRNGPDPIAVIAVVKDLASPTSYLGVMEAEDLWTG</sequence>
<proteinExistence type="predicted"/>
<dbReference type="RefSeq" id="XP_056794910.1">
    <property type="nucleotide sequence ID" value="XM_056930617.1"/>
</dbReference>
<dbReference type="PANTHER" id="PTHR38418">
    <property type="entry name" value="SUGAR ISOMERASE, KPSF/GUTQ (AFU_ORTHOLOGUE AFUA_6G08860)"/>
    <property type="match status" value="1"/>
</dbReference>
<dbReference type="PANTHER" id="PTHR38418:SF2">
    <property type="entry name" value="SUGAR ISOMERASE, KPSF_GUTQ (AFU_ORTHOLOGUE AFUA_6G08860)"/>
    <property type="match status" value="1"/>
</dbReference>